<dbReference type="Proteomes" id="UP000503096">
    <property type="component" value="Chromosome"/>
</dbReference>
<dbReference type="InParanoid" id="A0A6M4H968"/>
<dbReference type="RefSeq" id="WP_171161772.1">
    <property type="nucleotide sequence ID" value="NZ_CP053073.1"/>
</dbReference>
<proteinExistence type="predicted"/>
<keyword evidence="3" id="KW-1185">Reference proteome</keyword>
<accession>A0A6M4H968</accession>
<evidence type="ECO:0000313" key="2">
    <source>
        <dbReference type="EMBL" id="QJR14934.1"/>
    </source>
</evidence>
<dbReference type="InterPro" id="IPR036426">
    <property type="entry name" value="Bulb-type_lectin_dom_sf"/>
</dbReference>
<feature type="chain" id="PRO_5026920511" evidence="1">
    <location>
        <begin position="25"/>
        <end position="327"/>
    </location>
</feature>
<reference evidence="2 3" key="1">
    <citation type="submission" date="2020-04" db="EMBL/GenBank/DDBJ databases">
        <title>Usitatibacter rugosus gen. nov., sp. nov. and Usitatibacter palustris sp. nov., novel members of Usitatibacteraceae fam. nov. within the order Nitrosomonadales isolated from soil.</title>
        <authorList>
            <person name="Huber K.J."/>
            <person name="Neumann-Schaal M."/>
            <person name="Geppert A."/>
            <person name="Luckner M."/>
            <person name="Wanner G."/>
            <person name="Overmann J."/>
        </authorList>
    </citation>
    <scope>NUCLEOTIDE SEQUENCE [LARGE SCALE GENOMIC DNA]</scope>
    <source>
        <strain evidence="2 3">Swamp67</strain>
    </source>
</reference>
<dbReference type="Gene3D" id="2.90.10.10">
    <property type="entry name" value="Bulb-type lectin domain"/>
    <property type="match status" value="1"/>
</dbReference>
<protein>
    <submittedName>
        <fullName evidence="2">Uncharacterized protein</fullName>
    </submittedName>
</protein>
<name>A0A6M4H968_9PROT</name>
<dbReference type="KEGG" id="upl:DSM104440_01749"/>
<organism evidence="2 3">
    <name type="scientific">Usitatibacter palustris</name>
    <dbReference type="NCBI Taxonomy" id="2732487"/>
    <lineage>
        <taxon>Bacteria</taxon>
        <taxon>Pseudomonadati</taxon>
        <taxon>Pseudomonadota</taxon>
        <taxon>Betaproteobacteria</taxon>
        <taxon>Nitrosomonadales</taxon>
        <taxon>Usitatibacteraceae</taxon>
        <taxon>Usitatibacter</taxon>
    </lineage>
</organism>
<dbReference type="EMBL" id="CP053073">
    <property type="protein sequence ID" value="QJR14934.1"/>
    <property type="molecule type" value="Genomic_DNA"/>
</dbReference>
<dbReference type="SUPFAM" id="SSF51110">
    <property type="entry name" value="alpha-D-mannose-specific plant lectins"/>
    <property type="match status" value="1"/>
</dbReference>
<keyword evidence="1" id="KW-0732">Signal</keyword>
<feature type="signal peptide" evidence="1">
    <location>
        <begin position="1"/>
        <end position="24"/>
    </location>
</feature>
<evidence type="ECO:0000256" key="1">
    <source>
        <dbReference type="SAM" id="SignalP"/>
    </source>
</evidence>
<dbReference type="AlphaFoldDB" id="A0A6M4H968"/>
<evidence type="ECO:0000313" key="3">
    <source>
        <dbReference type="Proteomes" id="UP000503096"/>
    </source>
</evidence>
<gene>
    <name evidence="2" type="ORF">DSM104440_01749</name>
</gene>
<sequence length="327" mass="35931">MKTSHLRGLAAAAVLASVVPAVQAQTIEQAKAAYPQFDARYYHDKYPDLQKVIGYKPDDLLMHFIKHGQNELRAPSASGDAKKVSYTQWAAGCNKGWWGGVWHEVVKGKGGVHILKNVWHHYCDENVYKYAIAFDDFKDPPRSAHGKSFMRAGDYIKDGEYMVSEGAHFIAAMQSDGNFCIYQGSSPAKIHGSNKWCTLRGASPGNGKYFAIMQGDGNFCVYKGTGPADNKGHVNCYPGKGLNATPPYYFLALQNDNMREPNLAIYRGSGPGNNLGWIWDRITTAPPKPDTVWESIGKGIVKGAGAVNQAMIDYTKAKETSTTTPPW</sequence>